<organism evidence="1 2">
    <name type="scientific">Candidatus Woesebacteria bacterium GW2011_GWB1_33_22</name>
    <dbReference type="NCBI Taxonomy" id="1618566"/>
    <lineage>
        <taxon>Bacteria</taxon>
        <taxon>Candidatus Woeseibacteriota</taxon>
    </lineage>
</organism>
<dbReference type="AlphaFoldDB" id="A0A0F9ZJS4"/>
<dbReference type="EMBL" id="LBOW01000008">
    <property type="protein sequence ID" value="KKP44478.1"/>
    <property type="molecule type" value="Genomic_DNA"/>
</dbReference>
<proteinExistence type="predicted"/>
<reference evidence="1 2" key="1">
    <citation type="journal article" date="2015" name="Nature">
        <title>rRNA introns, odd ribosomes, and small enigmatic genomes across a large radiation of phyla.</title>
        <authorList>
            <person name="Brown C.T."/>
            <person name="Hug L.A."/>
            <person name="Thomas B.C."/>
            <person name="Sharon I."/>
            <person name="Castelle C.J."/>
            <person name="Singh A."/>
            <person name="Wilkins M.J."/>
            <person name="Williams K.H."/>
            <person name="Banfield J.F."/>
        </authorList>
    </citation>
    <scope>NUCLEOTIDE SEQUENCE [LARGE SCALE GENOMIC DNA]</scope>
</reference>
<evidence type="ECO:0000313" key="2">
    <source>
        <dbReference type="Proteomes" id="UP000034778"/>
    </source>
</evidence>
<comment type="caution">
    <text evidence="1">The sequence shown here is derived from an EMBL/GenBank/DDBJ whole genome shotgun (WGS) entry which is preliminary data.</text>
</comment>
<dbReference type="Proteomes" id="UP000034778">
    <property type="component" value="Unassembled WGS sequence"/>
</dbReference>
<name>A0A0F9ZJS4_9BACT</name>
<gene>
    <name evidence="1" type="ORF">UR35_C0008G0023</name>
</gene>
<evidence type="ECO:0000313" key="1">
    <source>
        <dbReference type="EMBL" id="KKP44478.1"/>
    </source>
</evidence>
<accession>A0A0F9ZJS4</accession>
<protein>
    <submittedName>
        <fullName evidence="1">Uncharacterized protein</fullName>
    </submittedName>
</protein>
<sequence>MKWLFIVFSFLYLVPVCYAQERIESSNYRIQFPNLNSGAGIPSSSNYKLDSTVGQGVAGKFTSAGYIAKAGFQYIHSIIPFSFSIDDLQINFGTLTPNSPSTDTSTLTVSAGGAGGYSVKVSENFPLNTSDGGDTIIDTLCDTTCSETSATVWSSASKYGFGFNMSGDDIPADFTDATYFRQFADRSSAETEKTIMTSGNVGTSRTATISYKINVSSVQPAGVYRNVLTFTAIPSY</sequence>
<dbReference type="STRING" id="1618566.UR35_C0008G0023"/>